<evidence type="ECO:0000256" key="1">
    <source>
        <dbReference type="ARBA" id="ARBA00022448"/>
    </source>
</evidence>
<keyword evidence="7" id="KW-0812">Transmembrane</keyword>
<evidence type="ECO:0000256" key="7">
    <source>
        <dbReference type="SAM" id="Phobius"/>
    </source>
</evidence>
<evidence type="ECO:0000256" key="3">
    <source>
        <dbReference type="ARBA" id="ARBA00023043"/>
    </source>
</evidence>
<feature type="non-terminal residue" evidence="8">
    <location>
        <position position="239"/>
    </location>
</feature>
<reference evidence="8 9" key="1">
    <citation type="submission" date="2024-05" db="EMBL/GenBank/DDBJ databases">
        <authorList>
            <person name="Wallberg A."/>
        </authorList>
    </citation>
    <scope>NUCLEOTIDE SEQUENCE [LARGE SCALE GENOMIC DNA]</scope>
</reference>
<keyword evidence="7" id="KW-0472">Membrane</keyword>
<keyword evidence="1" id="KW-0813">Transport</keyword>
<keyword evidence="4" id="KW-0406">Ion transport</keyword>
<evidence type="ECO:0000313" key="9">
    <source>
        <dbReference type="Proteomes" id="UP001497623"/>
    </source>
</evidence>
<dbReference type="Proteomes" id="UP001497623">
    <property type="component" value="Unassembled WGS sequence"/>
</dbReference>
<keyword evidence="6" id="KW-0407">Ion channel</keyword>
<dbReference type="GO" id="GO:0022857">
    <property type="term" value="F:transmembrane transporter activity"/>
    <property type="evidence" value="ECO:0007669"/>
    <property type="project" value="TreeGrafter"/>
</dbReference>
<dbReference type="AlphaFoldDB" id="A0AAV2PTB9"/>
<keyword evidence="3" id="KW-0040">ANK repeat</keyword>
<name>A0AAV2PTB9_MEGNR</name>
<protein>
    <recommendedName>
        <fullName evidence="10">Transient receptor potential cation channel subfamily A member 1</fullName>
    </recommendedName>
</protein>
<dbReference type="PANTHER" id="PTHR47143:SF1">
    <property type="entry name" value="ION_TRANS DOMAIN-CONTAINING PROTEIN"/>
    <property type="match status" value="1"/>
</dbReference>
<dbReference type="GO" id="GO:0034220">
    <property type="term" value="P:monoatomic ion transmembrane transport"/>
    <property type="evidence" value="ECO:0007669"/>
    <property type="project" value="UniProtKB-KW"/>
</dbReference>
<gene>
    <name evidence="8" type="ORF">MNOR_LOCUS3588</name>
</gene>
<evidence type="ECO:0000256" key="5">
    <source>
        <dbReference type="ARBA" id="ARBA00023180"/>
    </source>
</evidence>
<keyword evidence="5" id="KW-0325">Glycoprotein</keyword>
<dbReference type="PANTHER" id="PTHR47143">
    <property type="entry name" value="TRANSIENT RECEPTOR POTENTIAL CATION CHANNEL PROTEIN PAINLESS"/>
    <property type="match status" value="1"/>
</dbReference>
<dbReference type="GO" id="GO:1902495">
    <property type="term" value="C:transmembrane transporter complex"/>
    <property type="evidence" value="ECO:0007669"/>
    <property type="project" value="TreeGrafter"/>
</dbReference>
<evidence type="ECO:0000256" key="2">
    <source>
        <dbReference type="ARBA" id="ARBA00022737"/>
    </source>
</evidence>
<organism evidence="8 9">
    <name type="scientific">Meganyctiphanes norvegica</name>
    <name type="common">Northern krill</name>
    <name type="synonym">Thysanopoda norvegica</name>
    <dbReference type="NCBI Taxonomy" id="48144"/>
    <lineage>
        <taxon>Eukaryota</taxon>
        <taxon>Metazoa</taxon>
        <taxon>Ecdysozoa</taxon>
        <taxon>Arthropoda</taxon>
        <taxon>Crustacea</taxon>
        <taxon>Multicrustacea</taxon>
        <taxon>Malacostraca</taxon>
        <taxon>Eumalacostraca</taxon>
        <taxon>Eucarida</taxon>
        <taxon>Euphausiacea</taxon>
        <taxon>Euphausiidae</taxon>
        <taxon>Meganyctiphanes</taxon>
    </lineage>
</organism>
<dbReference type="EMBL" id="CAXKWB010001241">
    <property type="protein sequence ID" value="CAL4063733.1"/>
    <property type="molecule type" value="Genomic_DNA"/>
</dbReference>
<keyword evidence="2" id="KW-0677">Repeat</keyword>
<feature type="non-terminal residue" evidence="8">
    <location>
        <position position="1"/>
    </location>
</feature>
<evidence type="ECO:0000256" key="6">
    <source>
        <dbReference type="ARBA" id="ARBA00023303"/>
    </source>
</evidence>
<keyword evidence="9" id="KW-1185">Reference proteome</keyword>
<evidence type="ECO:0008006" key="10">
    <source>
        <dbReference type="Google" id="ProtNLM"/>
    </source>
</evidence>
<proteinExistence type="predicted"/>
<sequence length="239" mass="27067">GSLIGDNKTAFTIISQLLLLAFILLMTVVTTNLLVGLAVSDITMMQKEAGVQRLALTVEYEKHVDMVLYHPLVSRVLPKKLLKWLRHQFSILEHIPARPMPLNTHNPWLSSYDTLKTGNLRGGTMEYYNVMIHPNNHIHQGYIYQSSGSSPPTLTSYKLPSWIVTNIRLLITSLKMEEKQNDVQQNSQKVENKICWQCAESKSSCDIQGLQKQISDLQSTVTLITKLLQSKNHENLTNA</sequence>
<comment type="caution">
    <text evidence="8">The sequence shown here is derived from an EMBL/GenBank/DDBJ whole genome shotgun (WGS) entry which is preliminary data.</text>
</comment>
<accession>A0AAV2PTB9</accession>
<keyword evidence="7" id="KW-1133">Transmembrane helix</keyword>
<evidence type="ECO:0000313" key="8">
    <source>
        <dbReference type="EMBL" id="CAL4063733.1"/>
    </source>
</evidence>
<feature type="transmembrane region" description="Helical" evidence="7">
    <location>
        <begin position="13"/>
        <end position="39"/>
    </location>
</feature>
<evidence type="ECO:0000256" key="4">
    <source>
        <dbReference type="ARBA" id="ARBA00023065"/>
    </source>
</evidence>
<dbReference type="InterPro" id="IPR052076">
    <property type="entry name" value="TRP_cation_channel"/>
</dbReference>